<feature type="compositionally biased region" description="Low complexity" evidence="7">
    <location>
        <begin position="51"/>
        <end position="71"/>
    </location>
</feature>
<sequence length="683" mass="77410">MENNFHPDNFRFLESQGSLERSDPPHNPIGRNDFDEQFYWVNQHMRHLWTHSNPPTSTSGTTSTTDTPYGTFQHSFHPLNHTINNESIADNSVSPHLNPLSHPTGILESIPNSEPQPLSDIASVHPSSDRSMAQPSNTLDPLTYMDDQSFAEKNVNAEHPNHPSMFSCPSSANNIMSEPFENASSVQPFEPPLDQSLLQDCTPLYRVCSAPDPPTISNKPSVKSSSVENQSSSTSNASPEFRSLKTSSGSSNLGAFEKVKEKLGEVKKKRQQTKHACAKCQRDNKKCDESRPCIRCRKTECEDQCIDIPRKKRPVGMKRGPYKKGNNSNASARRTDQEAFTLSQIKKPNRMDEPLIIQPSEKVRSNNEPSRANTSQDVPYIESNKESDWQKSRVRSYTNPVGSAENVHYRLPEALRLYQQDSSSVTECTPSKMEVEYSELSIPPDFSAYTMHTFPPQPMNSAIPRTDEYVSQSWPIHDSSIAPHHLVPHGEYEHPPEVKMEDESHPLRENSQSGNDPLHPSYQHMSYENSHIQEAEPYASTHSMFDGMNHLDNAVSNDSSYSPHDTNLTSPYKPEPQTALPETHYPFLRGRIHSFSIAADSPHHLVERPCLHCLGVTENPNEHANLADLRDRQQRELEFTSMLLFHDHPSYHARPDLNFHEVLHPEQFAYPNLNHDHGDNYDY</sequence>
<feature type="compositionally biased region" description="Low complexity" evidence="7">
    <location>
        <begin position="221"/>
        <end position="238"/>
    </location>
</feature>
<dbReference type="OMA" id="SMLLFHD"/>
<feature type="domain" description="Zn(2)-C6 fungal-type" evidence="8">
    <location>
        <begin position="276"/>
        <end position="305"/>
    </location>
</feature>
<evidence type="ECO:0000259" key="8">
    <source>
        <dbReference type="PROSITE" id="PS50048"/>
    </source>
</evidence>
<dbReference type="EMBL" id="KE503206">
    <property type="protein sequence ID" value="EPX74160.1"/>
    <property type="molecule type" value="Genomic_DNA"/>
</dbReference>
<evidence type="ECO:0000256" key="1">
    <source>
        <dbReference type="ARBA" id="ARBA00022723"/>
    </source>
</evidence>
<keyword evidence="5" id="KW-0804">Transcription</keyword>
<dbReference type="GO" id="GO:0003677">
    <property type="term" value="F:DNA binding"/>
    <property type="evidence" value="ECO:0007669"/>
    <property type="project" value="UniProtKB-KW"/>
</dbReference>
<feature type="compositionally biased region" description="Basic and acidic residues" evidence="7">
    <location>
        <begin position="489"/>
        <end position="508"/>
    </location>
</feature>
<evidence type="ECO:0000256" key="7">
    <source>
        <dbReference type="SAM" id="MobiDB-lite"/>
    </source>
</evidence>
<feature type="region of interest" description="Disordered" evidence="7">
    <location>
        <begin position="51"/>
        <end position="139"/>
    </location>
</feature>
<proteinExistence type="predicted"/>
<feature type="compositionally biased region" description="Polar residues" evidence="7">
    <location>
        <begin position="125"/>
        <end position="139"/>
    </location>
</feature>
<feature type="compositionally biased region" description="Polar residues" evidence="7">
    <location>
        <begin position="366"/>
        <end position="377"/>
    </location>
</feature>
<dbReference type="AlphaFoldDB" id="S9R7G1"/>
<dbReference type="HOGENOM" id="CLU_376051_0_0_1"/>
<keyword evidence="1" id="KW-0479">Metal-binding</keyword>
<dbReference type="PANTHER" id="PTHR47659">
    <property type="entry name" value="ZN(II)2CYS6 TRANSCRIPTION FACTOR (EUROFUNG)-RELATED"/>
    <property type="match status" value="1"/>
</dbReference>
<dbReference type="PANTHER" id="PTHR47659:SF7">
    <property type="entry name" value="FUNGAL TRANSCRIPTIONAL REGULATORY PROTEIN, N-TERMINAL DOMAIN-CONTAINING PROTEIN"/>
    <property type="match status" value="1"/>
</dbReference>
<dbReference type="InterPro" id="IPR001138">
    <property type="entry name" value="Zn2Cys6_DnaBD"/>
</dbReference>
<dbReference type="GeneID" id="25032344"/>
<evidence type="ECO:0000256" key="5">
    <source>
        <dbReference type="ARBA" id="ARBA00023163"/>
    </source>
</evidence>
<evidence type="ECO:0000256" key="2">
    <source>
        <dbReference type="ARBA" id="ARBA00022833"/>
    </source>
</evidence>
<keyword evidence="2" id="KW-0862">Zinc</keyword>
<dbReference type="OrthoDB" id="5363009at2759"/>
<dbReference type="SMART" id="SM00066">
    <property type="entry name" value="GAL4"/>
    <property type="match status" value="1"/>
</dbReference>
<feature type="region of interest" description="Disordered" evidence="7">
    <location>
        <begin position="489"/>
        <end position="520"/>
    </location>
</feature>
<name>S9R7G1_SCHOY</name>
<feature type="region of interest" description="Disordered" evidence="7">
    <location>
        <begin position="316"/>
        <end position="337"/>
    </location>
</feature>
<feature type="region of interest" description="Disordered" evidence="7">
    <location>
        <begin position="212"/>
        <end position="252"/>
    </location>
</feature>
<feature type="region of interest" description="Disordered" evidence="7">
    <location>
        <begin position="556"/>
        <end position="578"/>
    </location>
</feature>
<dbReference type="Proteomes" id="UP000016088">
    <property type="component" value="Unassembled WGS sequence"/>
</dbReference>
<dbReference type="VEuPathDB" id="FungiDB:SOCG_03372"/>
<evidence type="ECO:0000256" key="3">
    <source>
        <dbReference type="ARBA" id="ARBA00023015"/>
    </source>
</evidence>
<evidence type="ECO:0000313" key="9">
    <source>
        <dbReference type="EMBL" id="EPX74160.1"/>
    </source>
</evidence>
<dbReference type="InterPro" id="IPR050335">
    <property type="entry name" value="ERT1_acuK_gluconeogen_tf"/>
</dbReference>
<dbReference type="GO" id="GO:0008270">
    <property type="term" value="F:zinc ion binding"/>
    <property type="evidence" value="ECO:0007669"/>
    <property type="project" value="InterPro"/>
</dbReference>
<dbReference type="PROSITE" id="PS50048">
    <property type="entry name" value="ZN2_CY6_FUNGAL_2"/>
    <property type="match status" value="1"/>
</dbReference>
<dbReference type="GO" id="GO:0000981">
    <property type="term" value="F:DNA-binding transcription factor activity, RNA polymerase II-specific"/>
    <property type="evidence" value="ECO:0007669"/>
    <property type="project" value="InterPro"/>
</dbReference>
<evidence type="ECO:0000256" key="6">
    <source>
        <dbReference type="ARBA" id="ARBA00023242"/>
    </source>
</evidence>
<accession>S9R7G1</accession>
<evidence type="ECO:0000256" key="4">
    <source>
        <dbReference type="ARBA" id="ARBA00023125"/>
    </source>
</evidence>
<keyword evidence="3" id="KW-0805">Transcription regulation</keyword>
<keyword evidence="6" id="KW-0539">Nucleus</keyword>
<reference evidence="9 10" key="1">
    <citation type="journal article" date="2011" name="Science">
        <title>Comparative functional genomics of the fission yeasts.</title>
        <authorList>
            <person name="Rhind N."/>
            <person name="Chen Z."/>
            <person name="Yassour M."/>
            <person name="Thompson D.A."/>
            <person name="Haas B.J."/>
            <person name="Habib N."/>
            <person name="Wapinski I."/>
            <person name="Roy S."/>
            <person name="Lin M.F."/>
            <person name="Heiman D.I."/>
            <person name="Young S.K."/>
            <person name="Furuya K."/>
            <person name="Guo Y."/>
            <person name="Pidoux A."/>
            <person name="Chen H.M."/>
            <person name="Robbertse B."/>
            <person name="Goldberg J.M."/>
            <person name="Aoki K."/>
            <person name="Bayne E.H."/>
            <person name="Berlin A.M."/>
            <person name="Desjardins C.A."/>
            <person name="Dobbs E."/>
            <person name="Dukaj L."/>
            <person name="Fan L."/>
            <person name="FitzGerald M.G."/>
            <person name="French C."/>
            <person name="Gujja S."/>
            <person name="Hansen K."/>
            <person name="Keifenheim D."/>
            <person name="Levin J.Z."/>
            <person name="Mosher R.A."/>
            <person name="Mueller C.A."/>
            <person name="Pfiffner J."/>
            <person name="Priest M."/>
            <person name="Russ C."/>
            <person name="Smialowska A."/>
            <person name="Swoboda P."/>
            <person name="Sykes S.M."/>
            <person name="Vaughn M."/>
            <person name="Vengrova S."/>
            <person name="Yoder R."/>
            <person name="Zeng Q."/>
            <person name="Allshire R."/>
            <person name="Baulcombe D."/>
            <person name="Birren B.W."/>
            <person name="Brown W."/>
            <person name="Ekwall K."/>
            <person name="Kellis M."/>
            <person name="Leatherwood J."/>
            <person name="Levin H."/>
            <person name="Margalit H."/>
            <person name="Martienssen R."/>
            <person name="Nieduszynski C.A."/>
            <person name="Spatafora J.W."/>
            <person name="Friedman N."/>
            <person name="Dalgaard J.Z."/>
            <person name="Baumann P."/>
            <person name="Niki H."/>
            <person name="Regev A."/>
            <person name="Nusbaum C."/>
        </authorList>
    </citation>
    <scope>NUCLEOTIDE SEQUENCE [LARGE SCALE GENOMIC DNA]</scope>
    <source>
        <strain evidence="10">yFS286</strain>
    </source>
</reference>
<keyword evidence="4" id="KW-0238">DNA-binding</keyword>
<feature type="compositionally biased region" description="Polar residues" evidence="7">
    <location>
        <begin position="325"/>
        <end position="337"/>
    </location>
</feature>
<dbReference type="CDD" id="cd00067">
    <property type="entry name" value="GAL4"/>
    <property type="match status" value="1"/>
</dbReference>
<protein>
    <submittedName>
        <fullName evidence="9">Transcription factor</fullName>
    </submittedName>
</protein>
<gene>
    <name evidence="9" type="ORF">SOCG_03372</name>
</gene>
<feature type="compositionally biased region" description="Polar residues" evidence="7">
    <location>
        <begin position="556"/>
        <end position="570"/>
    </location>
</feature>
<feature type="compositionally biased region" description="Polar residues" evidence="7">
    <location>
        <begin position="81"/>
        <end position="95"/>
    </location>
</feature>
<dbReference type="RefSeq" id="XP_013017314.1">
    <property type="nucleotide sequence ID" value="XM_013161860.1"/>
</dbReference>
<feature type="region of interest" description="Disordered" evidence="7">
    <location>
        <begin position="352"/>
        <end position="386"/>
    </location>
</feature>
<evidence type="ECO:0000313" key="10">
    <source>
        <dbReference type="Proteomes" id="UP000016088"/>
    </source>
</evidence>
<keyword evidence="10" id="KW-1185">Reference proteome</keyword>
<dbReference type="eggNOG" id="ENOG502S5JI">
    <property type="taxonomic scope" value="Eukaryota"/>
</dbReference>
<organism evidence="9 10">
    <name type="scientific">Schizosaccharomyces octosporus (strain yFS286)</name>
    <name type="common">Fission yeast</name>
    <name type="synonym">Octosporomyces octosporus</name>
    <dbReference type="NCBI Taxonomy" id="483514"/>
    <lineage>
        <taxon>Eukaryota</taxon>
        <taxon>Fungi</taxon>
        <taxon>Dikarya</taxon>
        <taxon>Ascomycota</taxon>
        <taxon>Taphrinomycotina</taxon>
        <taxon>Schizosaccharomycetes</taxon>
        <taxon>Schizosaccharomycetales</taxon>
        <taxon>Schizosaccharomycetaceae</taxon>
        <taxon>Schizosaccharomyces</taxon>
    </lineage>
</organism>